<accession>A0AAV4LMY1</accession>
<protein>
    <submittedName>
        <fullName evidence="2">Variant erythrocyte surface antigen-1 family protein</fullName>
    </submittedName>
</protein>
<keyword evidence="3" id="KW-1185">Reference proteome</keyword>
<name>A0AAV4LMY1_BABCB</name>
<comment type="caution">
    <text evidence="2">The sequence shown here is derived from an EMBL/GenBank/DDBJ whole genome shotgun (WGS) entry which is preliminary data.</text>
</comment>
<gene>
    <name evidence="2" type="ORF">BcabD6B2_09870</name>
</gene>
<evidence type="ECO:0000256" key="1">
    <source>
        <dbReference type="SAM" id="Phobius"/>
    </source>
</evidence>
<dbReference type="EMBL" id="BPLF01000001">
    <property type="protein sequence ID" value="GIX61552.1"/>
    <property type="molecule type" value="Genomic_DNA"/>
</dbReference>
<dbReference type="Proteomes" id="UP001497744">
    <property type="component" value="Unassembled WGS sequence"/>
</dbReference>
<evidence type="ECO:0000313" key="2">
    <source>
        <dbReference type="EMBL" id="GIX61552.1"/>
    </source>
</evidence>
<sequence>MTTGKKNLTQPPESLKSAVDWVLGMSGNDVGGNYQKGLEAIQTLAQRIQSLLGAVRVGSVDVNTLLQGDLKQQSTSKAPITSLGLGLKALIEQGNGMGRDYKCSYSDSDPSKSIDEKSANILLGTIPLLFFGLGFLFWKCRNGWGNLTLSSGPLKDFLFNVGFNAEQLNGDKNGSKVANMFSSFDEFRNSDSSPKTYHEFLQKVGEQTKKELQNVNHVPLGALYLFTYQYLKKHKSATLTTTDDGIPTNENDLTALLQKLGDAVKDSKLGSLTKLSSAYTQLSTAITTAINTPNPVEESSVAGPVTGTLVTAGLLGGGSAVYFNVAGLGTFLKGILRIP</sequence>
<feature type="transmembrane region" description="Helical" evidence="1">
    <location>
        <begin position="121"/>
        <end position="138"/>
    </location>
</feature>
<proteinExistence type="predicted"/>
<evidence type="ECO:0000313" key="3">
    <source>
        <dbReference type="Proteomes" id="UP001497744"/>
    </source>
</evidence>
<organism evidence="2 3">
    <name type="scientific">Babesia caballi</name>
    <dbReference type="NCBI Taxonomy" id="5871"/>
    <lineage>
        <taxon>Eukaryota</taxon>
        <taxon>Sar</taxon>
        <taxon>Alveolata</taxon>
        <taxon>Apicomplexa</taxon>
        <taxon>Aconoidasida</taxon>
        <taxon>Piroplasmida</taxon>
        <taxon>Babesiidae</taxon>
        <taxon>Babesia</taxon>
    </lineage>
</organism>
<keyword evidence="1" id="KW-1133">Transmembrane helix</keyword>
<keyword evidence="1" id="KW-0472">Membrane</keyword>
<dbReference type="GeneID" id="94193035"/>
<dbReference type="RefSeq" id="XP_067713623.1">
    <property type="nucleotide sequence ID" value="XM_067857522.1"/>
</dbReference>
<reference evidence="2 3" key="1">
    <citation type="submission" date="2021-06" db="EMBL/GenBank/DDBJ databases">
        <title>Genome sequence of Babesia caballi.</title>
        <authorList>
            <person name="Yamagishi J."/>
            <person name="Kidaka T."/>
            <person name="Ochi A."/>
        </authorList>
    </citation>
    <scope>NUCLEOTIDE SEQUENCE [LARGE SCALE GENOMIC DNA]</scope>
    <source>
        <strain evidence="2">USDA-D6B2</strain>
    </source>
</reference>
<dbReference type="AlphaFoldDB" id="A0AAV4LMY1"/>
<keyword evidence="1" id="KW-0812">Transmembrane</keyword>